<keyword evidence="10" id="KW-0862">Zinc</keyword>
<feature type="domain" description="RING-type" evidence="17">
    <location>
        <begin position="126"/>
        <end position="168"/>
    </location>
</feature>
<evidence type="ECO:0000313" key="18">
    <source>
        <dbReference type="EMBL" id="KAF5200265.1"/>
    </source>
</evidence>
<evidence type="ECO:0000256" key="4">
    <source>
        <dbReference type="ARBA" id="ARBA00012483"/>
    </source>
</evidence>
<dbReference type="SUPFAM" id="SSF57850">
    <property type="entry name" value="RING/U-box"/>
    <property type="match status" value="1"/>
</dbReference>
<comment type="caution">
    <text evidence="18">The sequence shown here is derived from an EMBL/GenBank/DDBJ whole genome shotgun (WGS) entry which is preliminary data.</text>
</comment>
<keyword evidence="9" id="KW-0833">Ubl conjugation pathway</keyword>
<evidence type="ECO:0000256" key="14">
    <source>
        <dbReference type="PROSITE-ProRule" id="PRU00175"/>
    </source>
</evidence>
<dbReference type="InterPro" id="IPR001841">
    <property type="entry name" value="Znf_RING"/>
</dbReference>
<proteinExistence type="inferred from homology"/>
<dbReference type="SMART" id="SM00184">
    <property type="entry name" value="RING"/>
    <property type="match status" value="1"/>
</dbReference>
<dbReference type="AlphaFoldDB" id="A0A7J6WUU9"/>
<comment type="similarity">
    <text evidence="13">Belongs to the RING-type zinc finger family. ATL subfamily.</text>
</comment>
<evidence type="ECO:0000256" key="11">
    <source>
        <dbReference type="ARBA" id="ARBA00022989"/>
    </source>
</evidence>
<evidence type="ECO:0000256" key="8">
    <source>
        <dbReference type="ARBA" id="ARBA00022771"/>
    </source>
</evidence>
<name>A0A7J6WUU9_THATH</name>
<keyword evidence="8 14" id="KW-0863">Zinc-finger</keyword>
<dbReference type="GO" id="GO:0061630">
    <property type="term" value="F:ubiquitin protein ligase activity"/>
    <property type="evidence" value="ECO:0007669"/>
    <property type="project" value="UniProtKB-EC"/>
</dbReference>
<comment type="subcellular location">
    <subcellularLocation>
        <location evidence="2">Membrane</location>
        <topology evidence="2">Single-pass membrane protein</topology>
    </subcellularLocation>
</comment>
<gene>
    <name evidence="18" type="ORF">FRX31_010147</name>
</gene>
<evidence type="ECO:0000256" key="13">
    <source>
        <dbReference type="ARBA" id="ARBA00024209"/>
    </source>
</evidence>
<dbReference type="CDD" id="cd16461">
    <property type="entry name" value="RING-H2_EL5-like"/>
    <property type="match status" value="1"/>
</dbReference>
<dbReference type="Gene3D" id="3.30.40.10">
    <property type="entry name" value="Zinc/RING finger domain, C3HC4 (zinc finger)"/>
    <property type="match status" value="1"/>
</dbReference>
<sequence length="518" mass="57081">MDWVFFQSKKLDYLSPSTQPHFLQTPPPPISFDSDSTFNKISPSVLLIIIILAIIFFISGLLHLLVRFLFRPTTRDPEDLDNVTALQGQLQQLFHLHDSGVDQSYIDTLPVFLYKAIIGLKNPFDCAVCLCEFEPDDKLRLLPQCSHAFHLECIDTWLLSHSTCPLCRGSLLPEFPYNNSCSPLVLVLESGSETSREFVSDRDAASAVIGSNTVAGTGNHVGCHGEDEFGSSRKDLSYKLKEVSGKEDIASMPVSTVGEEKVVTVKLGKFRNVDVAPPAATGEGGGGTSSNSNVDARRCFSMGSFEYVMDDNSTLQVSIRPPIRKQTSKKPSIPLTPGHRTARSECDCHSTRDGFKGFDALRSIDVQGGENSGNSIERNKKDSFSFSKIWLRTKKDKQSSVGNSSGRASSFRFALQKTEATDDFKTKDTSITSKRLFSESEAAYDFKTKDSSITSKRTYSEIDVSVWGSSTSEIGVDEEVGSSNILDPQPNMPSFARRTLFWLVGKQNKVVHSSSPNV</sequence>
<dbReference type="GO" id="GO:0008270">
    <property type="term" value="F:zinc ion binding"/>
    <property type="evidence" value="ECO:0007669"/>
    <property type="project" value="UniProtKB-KW"/>
</dbReference>
<evidence type="ECO:0000256" key="16">
    <source>
        <dbReference type="SAM" id="Phobius"/>
    </source>
</evidence>
<dbReference type="PANTHER" id="PTHR45768">
    <property type="entry name" value="E3 UBIQUITIN-PROTEIN LIGASE RNF13-LIKE"/>
    <property type="match status" value="1"/>
</dbReference>
<evidence type="ECO:0000256" key="5">
    <source>
        <dbReference type="ARBA" id="ARBA00022679"/>
    </source>
</evidence>
<feature type="transmembrane region" description="Helical" evidence="16">
    <location>
        <begin position="45"/>
        <end position="66"/>
    </location>
</feature>
<dbReference type="Pfam" id="PF13639">
    <property type="entry name" value="zf-RING_2"/>
    <property type="match status" value="1"/>
</dbReference>
<keyword evidence="5" id="KW-0808">Transferase</keyword>
<dbReference type="FunFam" id="3.30.40.10:FF:000231">
    <property type="entry name" value="RING-H2 finger protein ATL46"/>
    <property type="match status" value="1"/>
</dbReference>
<dbReference type="PROSITE" id="PS50089">
    <property type="entry name" value="ZF_RING_2"/>
    <property type="match status" value="1"/>
</dbReference>
<organism evidence="18 19">
    <name type="scientific">Thalictrum thalictroides</name>
    <name type="common">Rue-anemone</name>
    <name type="synonym">Anemone thalictroides</name>
    <dbReference type="NCBI Taxonomy" id="46969"/>
    <lineage>
        <taxon>Eukaryota</taxon>
        <taxon>Viridiplantae</taxon>
        <taxon>Streptophyta</taxon>
        <taxon>Embryophyta</taxon>
        <taxon>Tracheophyta</taxon>
        <taxon>Spermatophyta</taxon>
        <taxon>Magnoliopsida</taxon>
        <taxon>Ranunculales</taxon>
        <taxon>Ranunculaceae</taxon>
        <taxon>Thalictroideae</taxon>
        <taxon>Thalictrum</taxon>
    </lineage>
</organism>
<keyword evidence="11 16" id="KW-1133">Transmembrane helix</keyword>
<dbReference type="EMBL" id="JABWDY010010929">
    <property type="protein sequence ID" value="KAF5200265.1"/>
    <property type="molecule type" value="Genomic_DNA"/>
</dbReference>
<dbReference type="Proteomes" id="UP000554482">
    <property type="component" value="Unassembled WGS sequence"/>
</dbReference>
<keyword evidence="7" id="KW-0479">Metal-binding</keyword>
<dbReference type="GO" id="GO:0016020">
    <property type="term" value="C:membrane"/>
    <property type="evidence" value="ECO:0007669"/>
    <property type="project" value="UniProtKB-SubCell"/>
</dbReference>
<accession>A0A7J6WUU9</accession>
<dbReference type="InterPro" id="IPR013083">
    <property type="entry name" value="Znf_RING/FYVE/PHD"/>
</dbReference>
<keyword evidence="12 16" id="KW-0472">Membrane</keyword>
<reference evidence="18 19" key="1">
    <citation type="submission" date="2020-06" db="EMBL/GenBank/DDBJ databases">
        <title>Transcriptomic and genomic resources for Thalictrum thalictroides and T. hernandezii: Facilitating candidate gene discovery in an emerging model plant lineage.</title>
        <authorList>
            <person name="Arias T."/>
            <person name="Riano-Pachon D.M."/>
            <person name="Di Stilio V.S."/>
        </authorList>
    </citation>
    <scope>NUCLEOTIDE SEQUENCE [LARGE SCALE GENOMIC DNA]</scope>
    <source>
        <strain evidence="19">cv. WT478/WT964</strain>
        <tissue evidence="18">Leaves</tissue>
    </source>
</reference>
<evidence type="ECO:0000256" key="15">
    <source>
        <dbReference type="SAM" id="MobiDB-lite"/>
    </source>
</evidence>
<comment type="catalytic activity">
    <reaction evidence="1">
        <text>S-ubiquitinyl-[E2 ubiquitin-conjugating enzyme]-L-cysteine + [acceptor protein]-L-lysine = [E2 ubiquitin-conjugating enzyme]-L-cysteine + N(6)-ubiquitinyl-[acceptor protein]-L-lysine.</text>
        <dbReference type="EC" id="2.3.2.27"/>
    </reaction>
</comment>
<evidence type="ECO:0000256" key="12">
    <source>
        <dbReference type="ARBA" id="ARBA00023136"/>
    </source>
</evidence>
<dbReference type="PANTHER" id="PTHR45768:SF10">
    <property type="entry name" value="RING-H2 FINGER PROTEIN ATL13-RELATED"/>
    <property type="match status" value="1"/>
</dbReference>
<evidence type="ECO:0000256" key="7">
    <source>
        <dbReference type="ARBA" id="ARBA00022723"/>
    </source>
</evidence>
<keyword evidence="19" id="KW-1185">Reference proteome</keyword>
<dbReference type="OrthoDB" id="8062037at2759"/>
<protein>
    <recommendedName>
        <fullName evidence="4">RING-type E3 ubiquitin transferase</fullName>
        <ecNumber evidence="4">2.3.2.27</ecNumber>
    </recommendedName>
</protein>
<keyword evidence="6 16" id="KW-0812">Transmembrane</keyword>
<evidence type="ECO:0000256" key="2">
    <source>
        <dbReference type="ARBA" id="ARBA00004167"/>
    </source>
</evidence>
<evidence type="ECO:0000256" key="10">
    <source>
        <dbReference type="ARBA" id="ARBA00022833"/>
    </source>
</evidence>
<evidence type="ECO:0000256" key="3">
    <source>
        <dbReference type="ARBA" id="ARBA00004906"/>
    </source>
</evidence>
<evidence type="ECO:0000259" key="17">
    <source>
        <dbReference type="PROSITE" id="PS50089"/>
    </source>
</evidence>
<evidence type="ECO:0000256" key="1">
    <source>
        <dbReference type="ARBA" id="ARBA00000900"/>
    </source>
</evidence>
<dbReference type="EC" id="2.3.2.27" evidence="4"/>
<comment type="pathway">
    <text evidence="3">Protein modification; protein ubiquitination.</text>
</comment>
<evidence type="ECO:0000256" key="9">
    <source>
        <dbReference type="ARBA" id="ARBA00022786"/>
    </source>
</evidence>
<evidence type="ECO:0000256" key="6">
    <source>
        <dbReference type="ARBA" id="ARBA00022692"/>
    </source>
</evidence>
<feature type="region of interest" description="Disordered" evidence="15">
    <location>
        <begin position="325"/>
        <end position="347"/>
    </location>
</feature>
<evidence type="ECO:0000313" key="19">
    <source>
        <dbReference type="Proteomes" id="UP000554482"/>
    </source>
</evidence>